<gene>
    <name evidence="11" type="ORF">BJ963_000937</name>
</gene>
<feature type="transmembrane region" description="Helical" evidence="8">
    <location>
        <begin position="181"/>
        <end position="200"/>
    </location>
</feature>
<keyword evidence="4 11" id="KW-0067">ATP-binding</keyword>
<evidence type="ECO:0000256" key="6">
    <source>
        <dbReference type="ARBA" id="ARBA00023136"/>
    </source>
</evidence>
<feature type="transmembrane region" description="Helical" evidence="8">
    <location>
        <begin position="295"/>
        <end position="320"/>
    </location>
</feature>
<keyword evidence="12" id="KW-1185">Reference proteome</keyword>
<sequence>MSAESSQSPMSGPGARGAADPAEVRRILRLALPSPGRLWTAIGFGVLSGGSAVALLGVSAWLITRASEQPALMYLSAAIVGVRAFALGRAFFRYLERLAGHDAAFRQLGTVRSRLYARLEPLAPDGLRGVRSGDLLARLADDVDELQNLALRVIQPLVSAGLVAAGSVVAAFLILPAAGVALLVTLAVALVAGLLVNRWVAGAAERRIAPLRAELNDALHDLVANLDVLTAFDALPAAQERVRVAGERLTTASRTRAVGLGATAGAVSLLAGAATLFGLAGGIPALAGGSLSAPGLAVVALLPLAVFEVFGTVPLAFGAWRRVRASAERIASAAPVAVPDGVPVDAAGALDAVAIVGADASGGVPDVRLDAVSAHWPDDGREVLRDLTLRLKPGERVLLTGPTGAGKTALAHVLTRLIDHTGEYSIDGVPTRDLRQDDVRRIVGLVEQRPYLFHSDLRQNLLFARETATDDDLLAVLARVGLRDWALARGGLSEPVGERGALVSGGQAQRIALARALLADFPVLVVDEPTANVDSAVADAIVRDVLRTAAEDGRTVLLISHTEVPTDLVDRVVRLEDGALVGA</sequence>
<organism evidence="11 12">
    <name type="scientific">Leifsonia soli</name>
    <dbReference type="NCBI Taxonomy" id="582665"/>
    <lineage>
        <taxon>Bacteria</taxon>
        <taxon>Bacillati</taxon>
        <taxon>Actinomycetota</taxon>
        <taxon>Actinomycetes</taxon>
        <taxon>Micrococcales</taxon>
        <taxon>Microbacteriaceae</taxon>
        <taxon>Leifsonia</taxon>
    </lineage>
</organism>
<evidence type="ECO:0000313" key="12">
    <source>
        <dbReference type="Proteomes" id="UP000589620"/>
    </source>
</evidence>
<feature type="domain" description="ABC transporter" evidence="9">
    <location>
        <begin position="367"/>
        <end position="583"/>
    </location>
</feature>
<dbReference type="GO" id="GO:0045454">
    <property type="term" value="P:cell redox homeostasis"/>
    <property type="evidence" value="ECO:0007669"/>
    <property type="project" value="InterPro"/>
</dbReference>
<dbReference type="InterPro" id="IPR017871">
    <property type="entry name" value="ABC_transporter-like_CS"/>
</dbReference>
<feature type="compositionally biased region" description="Polar residues" evidence="7">
    <location>
        <begin position="1"/>
        <end position="10"/>
    </location>
</feature>
<dbReference type="InterPro" id="IPR011527">
    <property type="entry name" value="ABC1_TM_dom"/>
</dbReference>
<protein>
    <submittedName>
        <fullName evidence="11">ATP-binding cassette subfamily C protein CydC</fullName>
    </submittedName>
</protein>
<dbReference type="SUPFAM" id="SSF52540">
    <property type="entry name" value="P-loop containing nucleoside triphosphate hydrolases"/>
    <property type="match status" value="1"/>
</dbReference>
<evidence type="ECO:0000256" key="3">
    <source>
        <dbReference type="ARBA" id="ARBA00022741"/>
    </source>
</evidence>
<keyword evidence="3" id="KW-0547">Nucleotide-binding</keyword>
<dbReference type="PROSITE" id="PS50929">
    <property type="entry name" value="ABC_TM1F"/>
    <property type="match status" value="1"/>
</dbReference>
<dbReference type="GO" id="GO:0034775">
    <property type="term" value="P:glutathione transmembrane transport"/>
    <property type="evidence" value="ECO:0007669"/>
    <property type="project" value="InterPro"/>
</dbReference>
<evidence type="ECO:0000256" key="1">
    <source>
        <dbReference type="ARBA" id="ARBA00004651"/>
    </source>
</evidence>
<dbReference type="InterPro" id="IPR003439">
    <property type="entry name" value="ABC_transporter-like_ATP-bd"/>
</dbReference>
<feature type="transmembrane region" description="Helical" evidence="8">
    <location>
        <begin position="38"/>
        <end position="62"/>
    </location>
</feature>
<dbReference type="GO" id="GO:0016887">
    <property type="term" value="F:ATP hydrolysis activity"/>
    <property type="evidence" value="ECO:0007669"/>
    <property type="project" value="InterPro"/>
</dbReference>
<dbReference type="AlphaFoldDB" id="A0A852SWB7"/>
<proteinExistence type="predicted"/>
<dbReference type="PANTHER" id="PTHR43394:SF1">
    <property type="entry name" value="ATP-BINDING CASSETTE SUB-FAMILY B MEMBER 10, MITOCHONDRIAL"/>
    <property type="match status" value="1"/>
</dbReference>
<dbReference type="InterPro" id="IPR039421">
    <property type="entry name" value="Type_1_exporter"/>
</dbReference>
<evidence type="ECO:0000256" key="4">
    <source>
        <dbReference type="ARBA" id="ARBA00022840"/>
    </source>
</evidence>
<feature type="transmembrane region" description="Helical" evidence="8">
    <location>
        <begin position="257"/>
        <end position="283"/>
    </location>
</feature>
<dbReference type="Proteomes" id="UP000589620">
    <property type="component" value="Unassembled WGS sequence"/>
</dbReference>
<evidence type="ECO:0000313" key="11">
    <source>
        <dbReference type="EMBL" id="NYD73418.1"/>
    </source>
</evidence>
<dbReference type="InterPro" id="IPR036640">
    <property type="entry name" value="ABC1_TM_sf"/>
</dbReference>
<dbReference type="SUPFAM" id="SSF90123">
    <property type="entry name" value="ABC transporter transmembrane region"/>
    <property type="match status" value="1"/>
</dbReference>
<reference evidence="11 12" key="1">
    <citation type="submission" date="2020-07" db="EMBL/GenBank/DDBJ databases">
        <title>Sequencing the genomes of 1000 actinobacteria strains.</title>
        <authorList>
            <person name="Klenk H.-P."/>
        </authorList>
    </citation>
    <scope>NUCLEOTIDE SEQUENCE [LARGE SCALE GENOMIC DNA]</scope>
    <source>
        <strain evidence="11 12">DSM 23871</strain>
    </source>
</reference>
<dbReference type="PROSITE" id="PS50893">
    <property type="entry name" value="ABC_TRANSPORTER_2"/>
    <property type="match status" value="1"/>
</dbReference>
<dbReference type="GO" id="GO:0005886">
    <property type="term" value="C:plasma membrane"/>
    <property type="evidence" value="ECO:0007669"/>
    <property type="project" value="UniProtKB-SubCell"/>
</dbReference>
<keyword evidence="6 8" id="KW-0472">Membrane</keyword>
<dbReference type="GO" id="GO:0005524">
    <property type="term" value="F:ATP binding"/>
    <property type="evidence" value="ECO:0007669"/>
    <property type="project" value="UniProtKB-KW"/>
</dbReference>
<dbReference type="InterPro" id="IPR027417">
    <property type="entry name" value="P-loop_NTPase"/>
</dbReference>
<dbReference type="Pfam" id="PF00664">
    <property type="entry name" value="ABC_membrane"/>
    <property type="match status" value="1"/>
</dbReference>
<comment type="caution">
    <text evidence="11">The sequence shown here is derived from an EMBL/GenBank/DDBJ whole genome shotgun (WGS) entry which is preliminary data.</text>
</comment>
<evidence type="ECO:0000256" key="2">
    <source>
        <dbReference type="ARBA" id="ARBA00022692"/>
    </source>
</evidence>
<evidence type="ECO:0000259" key="10">
    <source>
        <dbReference type="PROSITE" id="PS50929"/>
    </source>
</evidence>
<feature type="region of interest" description="Disordered" evidence="7">
    <location>
        <begin position="1"/>
        <end position="20"/>
    </location>
</feature>
<evidence type="ECO:0000259" key="9">
    <source>
        <dbReference type="PROSITE" id="PS50893"/>
    </source>
</evidence>
<dbReference type="Gene3D" id="1.20.1560.10">
    <property type="entry name" value="ABC transporter type 1, transmembrane domain"/>
    <property type="match status" value="1"/>
</dbReference>
<dbReference type="SMART" id="SM00382">
    <property type="entry name" value="AAA"/>
    <property type="match status" value="1"/>
</dbReference>
<keyword evidence="5 8" id="KW-1133">Transmembrane helix</keyword>
<evidence type="ECO:0000256" key="8">
    <source>
        <dbReference type="SAM" id="Phobius"/>
    </source>
</evidence>
<dbReference type="PROSITE" id="PS00211">
    <property type="entry name" value="ABC_TRANSPORTER_1"/>
    <property type="match status" value="1"/>
</dbReference>
<dbReference type="InterPro" id="IPR014223">
    <property type="entry name" value="ABC_CydC/D"/>
</dbReference>
<dbReference type="PANTHER" id="PTHR43394">
    <property type="entry name" value="ATP-DEPENDENT PERMEASE MDL1, MITOCHONDRIAL"/>
    <property type="match status" value="1"/>
</dbReference>
<dbReference type="InterPro" id="IPR003593">
    <property type="entry name" value="AAA+_ATPase"/>
</dbReference>
<feature type="domain" description="ABC transmembrane type-1" evidence="10">
    <location>
        <begin position="39"/>
        <end position="322"/>
    </location>
</feature>
<dbReference type="Gene3D" id="3.40.50.300">
    <property type="entry name" value="P-loop containing nucleotide triphosphate hydrolases"/>
    <property type="match status" value="1"/>
</dbReference>
<dbReference type="GO" id="GO:0015421">
    <property type="term" value="F:ABC-type oligopeptide transporter activity"/>
    <property type="evidence" value="ECO:0007669"/>
    <property type="project" value="TreeGrafter"/>
</dbReference>
<evidence type="ECO:0000256" key="7">
    <source>
        <dbReference type="SAM" id="MobiDB-lite"/>
    </source>
</evidence>
<keyword evidence="2 8" id="KW-0812">Transmembrane</keyword>
<evidence type="ECO:0000256" key="5">
    <source>
        <dbReference type="ARBA" id="ARBA00022989"/>
    </source>
</evidence>
<dbReference type="CDD" id="cd03228">
    <property type="entry name" value="ABCC_MRP_Like"/>
    <property type="match status" value="1"/>
</dbReference>
<accession>A0A852SWB7</accession>
<comment type="subcellular location">
    <subcellularLocation>
        <location evidence="1">Cell membrane</location>
        <topology evidence="1">Multi-pass membrane protein</topology>
    </subcellularLocation>
</comment>
<dbReference type="NCBIfam" id="TIGR02868">
    <property type="entry name" value="CydC"/>
    <property type="match status" value="1"/>
</dbReference>
<feature type="transmembrane region" description="Helical" evidence="8">
    <location>
        <begin position="74"/>
        <end position="92"/>
    </location>
</feature>
<name>A0A852SWB7_9MICO</name>
<dbReference type="EMBL" id="JACCBJ010000001">
    <property type="protein sequence ID" value="NYD73418.1"/>
    <property type="molecule type" value="Genomic_DNA"/>
</dbReference>
<dbReference type="Pfam" id="PF00005">
    <property type="entry name" value="ABC_tran"/>
    <property type="match status" value="1"/>
</dbReference>